<dbReference type="InterPro" id="IPR027417">
    <property type="entry name" value="P-loop_NTPase"/>
</dbReference>
<dbReference type="InterPro" id="IPR015894">
    <property type="entry name" value="Guanylate-bd_N"/>
</dbReference>
<dbReference type="InterPro" id="IPR030386">
    <property type="entry name" value="G_GB1_RHD3_dom"/>
</dbReference>
<feature type="domain" description="GB1/RHD3-type G" evidence="4">
    <location>
        <begin position="41"/>
        <end position="202"/>
    </location>
</feature>
<comment type="similarity">
    <text evidence="3">Belongs to the TRAFAC class dynamin-like GTPase superfamily. GB1/RHD3 GTPase family.</text>
</comment>
<dbReference type="WBParaSite" id="EVEC_0000055101-mRNA-1">
    <property type="protein sequence ID" value="EVEC_0000055101-mRNA-1"/>
    <property type="gene ID" value="EVEC_0000055101"/>
</dbReference>
<evidence type="ECO:0000256" key="2">
    <source>
        <dbReference type="ARBA" id="ARBA00023134"/>
    </source>
</evidence>
<evidence type="ECO:0000256" key="3">
    <source>
        <dbReference type="PROSITE-ProRule" id="PRU01052"/>
    </source>
</evidence>
<keyword evidence="2" id="KW-0342">GTP-binding</keyword>
<dbReference type="PANTHER" id="PTHR10751">
    <property type="entry name" value="GUANYLATE BINDING PROTEIN"/>
    <property type="match status" value="1"/>
</dbReference>
<dbReference type="Pfam" id="PF02263">
    <property type="entry name" value="GBP"/>
    <property type="match status" value="1"/>
</dbReference>
<evidence type="ECO:0000259" key="4">
    <source>
        <dbReference type="PROSITE" id="PS51715"/>
    </source>
</evidence>
<dbReference type="GO" id="GO:0003924">
    <property type="term" value="F:GTPase activity"/>
    <property type="evidence" value="ECO:0007669"/>
    <property type="project" value="InterPro"/>
</dbReference>
<reference evidence="5 6" key="2">
    <citation type="submission" date="2018-10" db="EMBL/GenBank/DDBJ databases">
        <authorList>
            <consortium name="Pathogen Informatics"/>
        </authorList>
    </citation>
    <scope>NUCLEOTIDE SEQUENCE [LARGE SCALE GENOMIC DNA]</scope>
</reference>
<evidence type="ECO:0000256" key="1">
    <source>
        <dbReference type="ARBA" id="ARBA00022741"/>
    </source>
</evidence>
<dbReference type="GO" id="GO:0005525">
    <property type="term" value="F:GTP binding"/>
    <property type="evidence" value="ECO:0007669"/>
    <property type="project" value="UniProtKB-KW"/>
</dbReference>
<keyword evidence="1" id="KW-0547">Nucleotide-binding</keyword>
<organism evidence="7">
    <name type="scientific">Enterobius vermicularis</name>
    <name type="common">Human pinworm</name>
    <dbReference type="NCBI Taxonomy" id="51028"/>
    <lineage>
        <taxon>Eukaryota</taxon>
        <taxon>Metazoa</taxon>
        <taxon>Ecdysozoa</taxon>
        <taxon>Nematoda</taxon>
        <taxon>Chromadorea</taxon>
        <taxon>Rhabditida</taxon>
        <taxon>Spirurina</taxon>
        <taxon>Oxyuridomorpha</taxon>
        <taxon>Oxyuroidea</taxon>
        <taxon>Oxyuridae</taxon>
        <taxon>Enterobius</taxon>
    </lineage>
</organism>
<protein>
    <submittedName>
        <fullName evidence="7">GB1/RHD3-type G domain-containing protein</fullName>
    </submittedName>
</protein>
<dbReference type="Gene3D" id="3.40.50.300">
    <property type="entry name" value="P-loop containing nucleotide triphosphate hydrolases"/>
    <property type="match status" value="1"/>
</dbReference>
<dbReference type="PROSITE" id="PS51715">
    <property type="entry name" value="G_GB1_RHD3"/>
    <property type="match status" value="1"/>
</dbReference>
<keyword evidence="6" id="KW-1185">Reference proteome</keyword>
<dbReference type="OrthoDB" id="7788754at2759"/>
<proteinExistence type="inferred from homology"/>
<name>A0A0N4UTF3_ENTVE</name>
<sequence>MDECDSKNDHAVTVIQKSTDGAWIPDVEALNKILKSKNIINKKVMVVSIAGPSRSGKSFLLNLILKAFYAAEQGRWVQEDMTMATNNFGFRCRGGARRETSGIALWSKPFLFKNEEDEELAVLLMDTEGFFDADSTLEDCAKIFSLSSLLSSLQIYNLKEKLQLDFLKHVEIFGKYGSYATKKEKAKPFQNLLYLVRDWSCEEDYESIEEDFLEMTRALAEELCFGRFLGAKEILRRELTCQELCAFFIVSGEVVLDTVYLECTETYDNEIDTVPFNFYSIIFKAFSIKNMYA</sequence>
<dbReference type="Proteomes" id="UP000274131">
    <property type="component" value="Unassembled WGS sequence"/>
</dbReference>
<reference evidence="7" key="1">
    <citation type="submission" date="2017-02" db="UniProtKB">
        <authorList>
            <consortium name="WormBaseParasite"/>
        </authorList>
    </citation>
    <scope>IDENTIFICATION</scope>
</reference>
<accession>A0A0N4UTF3</accession>
<dbReference type="EMBL" id="UXUI01000423">
    <property type="protein sequence ID" value="VDD85225.1"/>
    <property type="molecule type" value="Genomic_DNA"/>
</dbReference>
<evidence type="ECO:0000313" key="7">
    <source>
        <dbReference type="WBParaSite" id="EVEC_0000055101-mRNA-1"/>
    </source>
</evidence>
<dbReference type="AlphaFoldDB" id="A0A0N4UTF3"/>
<evidence type="ECO:0000313" key="5">
    <source>
        <dbReference type="EMBL" id="VDD85225.1"/>
    </source>
</evidence>
<dbReference type="SUPFAM" id="SSF52540">
    <property type="entry name" value="P-loop containing nucleoside triphosphate hydrolases"/>
    <property type="match status" value="1"/>
</dbReference>
<evidence type="ECO:0000313" key="6">
    <source>
        <dbReference type="Proteomes" id="UP000274131"/>
    </source>
</evidence>
<gene>
    <name evidence="5" type="ORF">EVEC_LOCUS368</name>
</gene>